<dbReference type="InterPro" id="IPR045047">
    <property type="entry name" value="Ard1-like"/>
</dbReference>
<dbReference type="AlphaFoldDB" id="A0A8A3S5V8"/>
<sequence length="153" mass="17211">MSETRVFLRRAVVADLPAIAAIERESFVDPWNEETFLQALEVWADMFFVAQVGGEVAGFIVGGLEDTGEAVYGHICNFAVAMRYQGQGIGRTLLRRAEQQFAIRLAEGVQLEVRVSNTHAQSFYRKNGYQPVFVVAGYYANGEDAILMMKWFF</sequence>
<dbReference type="EMBL" id="CP036172">
    <property type="protein sequence ID" value="QSZ67525.1"/>
    <property type="molecule type" value="Genomic_DNA"/>
</dbReference>
<dbReference type="GeneID" id="76424385"/>
<gene>
    <name evidence="4" type="primary">rimI</name>
    <name evidence="4" type="ORF">RJ40_08425</name>
</gene>
<dbReference type="Pfam" id="PF00583">
    <property type="entry name" value="Acetyltransf_1"/>
    <property type="match status" value="1"/>
</dbReference>
<dbReference type="InterPro" id="IPR016181">
    <property type="entry name" value="Acyl_CoA_acyltransferase"/>
</dbReference>
<dbReference type="KEGG" id="maqe:RJ40_08425"/>
<keyword evidence="5" id="KW-1185">Reference proteome</keyword>
<keyword evidence="2" id="KW-0012">Acyltransferase</keyword>
<organism evidence="4 5">
    <name type="scientific">Methanofollis aquaemaris</name>
    <dbReference type="NCBI Taxonomy" id="126734"/>
    <lineage>
        <taxon>Archaea</taxon>
        <taxon>Methanobacteriati</taxon>
        <taxon>Methanobacteriota</taxon>
        <taxon>Stenosarchaea group</taxon>
        <taxon>Methanomicrobia</taxon>
        <taxon>Methanomicrobiales</taxon>
        <taxon>Methanomicrobiaceae</taxon>
        <taxon>Methanofollis</taxon>
    </lineage>
</organism>
<dbReference type="InterPro" id="IPR000182">
    <property type="entry name" value="GNAT_dom"/>
</dbReference>
<dbReference type="PANTHER" id="PTHR23091">
    <property type="entry name" value="N-TERMINAL ACETYLTRANSFERASE"/>
    <property type="match status" value="1"/>
</dbReference>
<accession>A0A8A3S5V8</accession>
<protein>
    <submittedName>
        <fullName evidence="4">Ribosomal-protein-alanine N-acetyltransferase</fullName>
    </submittedName>
</protein>
<keyword evidence="1" id="KW-0808">Transferase</keyword>
<dbReference type="GO" id="GO:0031415">
    <property type="term" value="C:NatA complex"/>
    <property type="evidence" value="ECO:0007669"/>
    <property type="project" value="InterPro"/>
</dbReference>
<proteinExistence type="predicted"/>
<dbReference type="CDD" id="cd04301">
    <property type="entry name" value="NAT_SF"/>
    <property type="match status" value="1"/>
</dbReference>
<name>A0A8A3S5V8_9EURY</name>
<dbReference type="Proteomes" id="UP001042704">
    <property type="component" value="Chromosome"/>
</dbReference>
<reference evidence="4" key="1">
    <citation type="journal article" date="2001" name="Int. J. Syst. Evol. Microbiol.">
        <title>Methanofollis aquaemaris sp. nov., a methanogen isolated from an aquaculture fish pond.</title>
        <authorList>
            <person name="Lai M.C."/>
            <person name="Chen S.C."/>
        </authorList>
    </citation>
    <scope>NUCLEOTIDE SEQUENCE</scope>
    <source>
        <strain evidence="4">N2F9704</strain>
    </source>
</reference>
<evidence type="ECO:0000256" key="2">
    <source>
        <dbReference type="ARBA" id="ARBA00023315"/>
    </source>
</evidence>
<dbReference type="NCBIfam" id="TIGR01575">
    <property type="entry name" value="rimI"/>
    <property type="match status" value="1"/>
</dbReference>
<dbReference type="SUPFAM" id="SSF55729">
    <property type="entry name" value="Acyl-CoA N-acyltransferases (Nat)"/>
    <property type="match status" value="1"/>
</dbReference>
<dbReference type="InterPro" id="IPR006464">
    <property type="entry name" value="AcTrfase_RimI/Ard1"/>
</dbReference>
<dbReference type="RefSeq" id="WP_265580426.1">
    <property type="nucleotide sequence ID" value="NZ_CP036172.1"/>
</dbReference>
<evidence type="ECO:0000256" key="1">
    <source>
        <dbReference type="ARBA" id="ARBA00022679"/>
    </source>
</evidence>
<evidence type="ECO:0000259" key="3">
    <source>
        <dbReference type="PROSITE" id="PS51186"/>
    </source>
</evidence>
<dbReference type="GO" id="GO:0004596">
    <property type="term" value="F:protein-N-terminal amino-acid acetyltransferase activity"/>
    <property type="evidence" value="ECO:0007669"/>
    <property type="project" value="InterPro"/>
</dbReference>
<reference evidence="4" key="2">
    <citation type="submission" date="2019-02" db="EMBL/GenBank/DDBJ databases">
        <authorList>
            <person name="Chen S.-C."/>
            <person name="Chien H.-H."/>
            <person name="Lai M.-C."/>
        </authorList>
    </citation>
    <scope>NUCLEOTIDE SEQUENCE</scope>
    <source>
        <strain evidence="4">N2F9704</strain>
    </source>
</reference>
<evidence type="ECO:0000313" key="4">
    <source>
        <dbReference type="EMBL" id="QSZ67525.1"/>
    </source>
</evidence>
<dbReference type="PANTHER" id="PTHR23091:SF4">
    <property type="entry name" value="N-TERMINAL AMINO-ACID N(ALPHA)-ACETYLTRANSFERASE NATA"/>
    <property type="match status" value="1"/>
</dbReference>
<dbReference type="PROSITE" id="PS51186">
    <property type="entry name" value="GNAT"/>
    <property type="match status" value="1"/>
</dbReference>
<evidence type="ECO:0000313" key="5">
    <source>
        <dbReference type="Proteomes" id="UP001042704"/>
    </source>
</evidence>
<dbReference type="Gene3D" id="3.40.630.30">
    <property type="match status" value="1"/>
</dbReference>
<feature type="domain" description="N-acetyltransferase" evidence="3">
    <location>
        <begin position="6"/>
        <end position="153"/>
    </location>
</feature>